<dbReference type="OrthoDB" id="5829309at2"/>
<organism evidence="2 3">
    <name type="scientific">Photobacterium jeanii</name>
    <dbReference type="NCBI Taxonomy" id="858640"/>
    <lineage>
        <taxon>Bacteria</taxon>
        <taxon>Pseudomonadati</taxon>
        <taxon>Pseudomonadota</taxon>
        <taxon>Gammaproteobacteria</taxon>
        <taxon>Vibrionales</taxon>
        <taxon>Vibrionaceae</taxon>
        <taxon>Photobacterium</taxon>
    </lineage>
</organism>
<keyword evidence="1" id="KW-1133">Transmembrane helix</keyword>
<dbReference type="RefSeq" id="WP_068330502.1">
    <property type="nucleotide sequence ID" value="NZ_LVHF01000015.1"/>
</dbReference>
<evidence type="ECO:0000256" key="1">
    <source>
        <dbReference type="SAM" id="Phobius"/>
    </source>
</evidence>
<dbReference type="Proteomes" id="UP000078503">
    <property type="component" value="Unassembled WGS sequence"/>
</dbReference>
<reference evidence="2 3" key="1">
    <citation type="submission" date="2016-03" db="EMBL/GenBank/DDBJ databases">
        <title>Photobacterium proteolyticum sp. nov. a protease producing bacterium isolated from ocean sediments of Laizhou Bay.</title>
        <authorList>
            <person name="Li Y."/>
        </authorList>
    </citation>
    <scope>NUCLEOTIDE SEQUENCE [LARGE SCALE GENOMIC DNA]</scope>
    <source>
        <strain evidence="2 3">R-40508</strain>
    </source>
</reference>
<keyword evidence="1" id="KW-0472">Membrane</keyword>
<protein>
    <submittedName>
        <fullName evidence="2">Uncharacterized protein</fullName>
    </submittedName>
</protein>
<evidence type="ECO:0000313" key="2">
    <source>
        <dbReference type="EMBL" id="OAN16997.1"/>
    </source>
</evidence>
<evidence type="ECO:0000313" key="3">
    <source>
        <dbReference type="Proteomes" id="UP000078503"/>
    </source>
</evidence>
<dbReference type="AlphaFoldDB" id="A0A178KI94"/>
<keyword evidence="1" id="KW-0812">Transmembrane</keyword>
<sequence>MKLSRRGWNNVIIFAVLMFIAAIQLPPLIKEKFGTTVKATVDEAPLLVRLLPSDANITQLILPARHYQREGEHWLLDGIASGDTAPIMHWRELTGTPVEPEVMAKLKPQLTQPTSVEIWLATQAEPVRVTVYQLPQFWLLQNWQAQWLAVSVEPSYLFPVPDTKREQ</sequence>
<dbReference type="EMBL" id="LVHF01000015">
    <property type="protein sequence ID" value="OAN16997.1"/>
    <property type="molecule type" value="Genomic_DNA"/>
</dbReference>
<gene>
    <name evidence="2" type="ORF">A3K86_08670</name>
</gene>
<feature type="transmembrane region" description="Helical" evidence="1">
    <location>
        <begin position="7"/>
        <end position="25"/>
    </location>
</feature>
<accession>A0A178KI94</accession>
<proteinExistence type="predicted"/>
<keyword evidence="3" id="KW-1185">Reference proteome</keyword>
<dbReference type="STRING" id="858640.A3K86_08670"/>
<comment type="caution">
    <text evidence="2">The sequence shown here is derived from an EMBL/GenBank/DDBJ whole genome shotgun (WGS) entry which is preliminary data.</text>
</comment>
<name>A0A178KI94_9GAMM</name>